<dbReference type="Gene3D" id="3.90.1530.30">
    <property type="match status" value="1"/>
</dbReference>
<dbReference type="Pfam" id="PF02195">
    <property type="entry name" value="ParB_N"/>
    <property type="match status" value="1"/>
</dbReference>
<dbReference type="SUPFAM" id="SSF110849">
    <property type="entry name" value="ParB/Sulfiredoxin"/>
    <property type="match status" value="1"/>
</dbReference>
<dbReference type="Pfam" id="PF18823">
    <property type="entry name" value="InPase"/>
    <property type="match status" value="1"/>
</dbReference>
<dbReference type="GO" id="GO:0005694">
    <property type="term" value="C:chromosome"/>
    <property type="evidence" value="ECO:0007669"/>
    <property type="project" value="TreeGrafter"/>
</dbReference>
<dbReference type="AlphaFoldDB" id="A0A4Z1A271"/>
<dbReference type="EMBL" id="RQGH01000035">
    <property type="protein sequence ID" value="TGL58609.1"/>
    <property type="molecule type" value="Genomic_DNA"/>
</dbReference>
<sequence length="727" mass="81812">MLGFTSVDSAKEGYLKNYETNWKGFGSIIPLTLEQFKEWLEKGSQKEELKDLRLSFLKSKLVEIRKSVLVPESVLVHGKNGNYYSTRLVRKDRDAETFRLRAERNKKLKPKPFSEKPSYKVKKGDEVVGNLITNIKNILISNGLDSKAKEFVDLAYIAETTNDIYEIAKDFIKIEGEAAHRKTEEDEMTLFRSEIESSIQFDGRTEELIGKLRIIMKGGRHREEGEEWIQPSGRKVTKKGGKVVPVGQGKRLPNGLRTKEKSKTGELKVVIRDDFDVSKLKYGFKFEKNGKQFEYVSGPNKREDGKLEAVFRAIEAGEQISETISSALESGKKGKFYDAAKKAVDSSKKSEEKTSKEKGIDVPNKLPFGQIQRIKQYTDEKDFDKEQVTSLKQRILENGFDPAFPIMVDKKDGKYTVVAGHHRHMAVEQLIQEGKLPENFQIPVVLKEFASDNDRLAAQVAENQRRDVLPTDEALAYGKMKENGWDDKKIAEKLGKKPGEVQKRLALNNLDKDLFELVKRKDRSLPLGIAEVLGMFCVDDSGNPSKSMQLRAFKWYTENRSKYPGRGPSVVQSYIKELKSGDLANMDWDSVASDTQKEALRAVGSTEKAIANKKMLDGMIDTLMKSYQRILGDNINQLSPQTAKELAASLAVAGGSTGATPVIGKLEAVINDLNIIKNAISTKLKEIESDAQTPMMFGFAKSTLSKTTSLIELLNRERERISLRKIA</sequence>
<keyword evidence="3" id="KW-1185">Reference proteome</keyword>
<dbReference type="InterPro" id="IPR003115">
    <property type="entry name" value="ParB_N"/>
</dbReference>
<evidence type="ECO:0000313" key="3">
    <source>
        <dbReference type="Proteomes" id="UP000297567"/>
    </source>
</evidence>
<comment type="caution">
    <text evidence="2">The sequence shown here is derived from an EMBL/GenBank/DDBJ whole genome shotgun (WGS) entry which is preliminary data.</text>
</comment>
<dbReference type="InterPro" id="IPR050336">
    <property type="entry name" value="Chromosome_partition/occlusion"/>
</dbReference>
<dbReference type="SMART" id="SM00470">
    <property type="entry name" value="ParB"/>
    <property type="match status" value="1"/>
</dbReference>
<dbReference type="PANTHER" id="PTHR33375">
    <property type="entry name" value="CHROMOSOME-PARTITIONING PROTEIN PARB-RELATED"/>
    <property type="match status" value="1"/>
</dbReference>
<dbReference type="InterPro" id="IPR041595">
    <property type="entry name" value="Inorganic_Pase"/>
</dbReference>
<dbReference type="InterPro" id="IPR036086">
    <property type="entry name" value="ParB/Sulfiredoxin_sf"/>
</dbReference>
<feature type="domain" description="ParB-like N-terminal" evidence="1">
    <location>
        <begin position="364"/>
        <end position="464"/>
    </location>
</feature>
<organism evidence="2 3">
    <name type="scientific">Leptospira jelokensis</name>
    <dbReference type="NCBI Taxonomy" id="2484931"/>
    <lineage>
        <taxon>Bacteria</taxon>
        <taxon>Pseudomonadati</taxon>
        <taxon>Spirochaetota</taxon>
        <taxon>Spirochaetia</taxon>
        <taxon>Leptospirales</taxon>
        <taxon>Leptospiraceae</taxon>
        <taxon>Leptospira</taxon>
    </lineage>
</organism>
<gene>
    <name evidence="2" type="ORF">EHQ62_17080</name>
</gene>
<dbReference type="PANTHER" id="PTHR33375:SF1">
    <property type="entry name" value="CHROMOSOME-PARTITIONING PROTEIN PARB-RELATED"/>
    <property type="match status" value="1"/>
</dbReference>
<reference evidence="2" key="1">
    <citation type="journal article" date="2019" name="PLoS Negl. Trop. Dis.">
        <title>Revisiting the worldwide diversity of Leptospira species in the environment.</title>
        <authorList>
            <person name="Vincent A.T."/>
            <person name="Schiettekatte O."/>
            <person name="Bourhy P."/>
            <person name="Veyrier F.J."/>
            <person name="Picardeau M."/>
        </authorList>
    </citation>
    <scope>NUCLEOTIDE SEQUENCE [LARGE SCALE GENOMIC DNA]</scope>
    <source>
        <strain evidence="2">201702451</strain>
    </source>
</reference>
<dbReference type="Gene3D" id="1.10.10.2830">
    <property type="match status" value="1"/>
</dbReference>
<evidence type="ECO:0000313" key="2">
    <source>
        <dbReference type="EMBL" id="TGL58609.1"/>
    </source>
</evidence>
<accession>A0A4Z1A271</accession>
<name>A0A4Z1A271_9LEPT</name>
<dbReference type="GO" id="GO:0045881">
    <property type="term" value="P:positive regulation of sporulation resulting in formation of a cellular spore"/>
    <property type="evidence" value="ECO:0007669"/>
    <property type="project" value="TreeGrafter"/>
</dbReference>
<dbReference type="Proteomes" id="UP000297567">
    <property type="component" value="Unassembled WGS sequence"/>
</dbReference>
<proteinExistence type="predicted"/>
<protein>
    <submittedName>
        <fullName evidence="2">Chromosome partitioning protein ParB</fullName>
    </submittedName>
</protein>
<evidence type="ECO:0000259" key="1">
    <source>
        <dbReference type="SMART" id="SM00470"/>
    </source>
</evidence>
<dbReference type="GO" id="GO:0007059">
    <property type="term" value="P:chromosome segregation"/>
    <property type="evidence" value="ECO:0007669"/>
    <property type="project" value="TreeGrafter"/>
</dbReference>